<reference evidence="4 5" key="1">
    <citation type="submission" date="2020-09" db="EMBL/GenBank/DDBJ databases">
        <title>Parvimonas S3374 sp. nov.</title>
        <authorList>
            <person name="Buhl M."/>
        </authorList>
    </citation>
    <scope>NUCLEOTIDE SEQUENCE [LARGE SCALE GENOMIC DNA]</scope>
    <source>
        <strain evidence="4 5">S3374</strain>
    </source>
</reference>
<name>A0ABS1CAH4_9FIRM</name>
<keyword evidence="5" id="KW-1185">Reference proteome</keyword>
<dbReference type="Gene3D" id="3.40.109.10">
    <property type="entry name" value="NADH Oxidase"/>
    <property type="match status" value="1"/>
</dbReference>
<evidence type="ECO:0000313" key="5">
    <source>
        <dbReference type="Proteomes" id="UP000823123"/>
    </source>
</evidence>
<dbReference type="EMBL" id="JACVDA010000024">
    <property type="protein sequence ID" value="MBK1469102.1"/>
    <property type="molecule type" value="Genomic_DNA"/>
</dbReference>
<dbReference type="CDD" id="cd02062">
    <property type="entry name" value="Nitro_FMN_reductase"/>
    <property type="match status" value="1"/>
</dbReference>
<dbReference type="PANTHER" id="PTHR43673:SF10">
    <property type="entry name" value="NADH DEHYDROGENASE_NAD(P)H NITROREDUCTASE XCC3605-RELATED"/>
    <property type="match status" value="1"/>
</dbReference>
<feature type="domain" description="Putative nitroreductase TM1586" evidence="3">
    <location>
        <begin position="2"/>
        <end position="214"/>
    </location>
</feature>
<keyword evidence="2" id="KW-0560">Oxidoreductase</keyword>
<dbReference type="Pfam" id="PF14512">
    <property type="entry name" value="TM1586_NiRdase"/>
    <property type="match status" value="1"/>
</dbReference>
<gene>
    <name evidence="4" type="ORF">IBJ83_07350</name>
</gene>
<organism evidence="4 5">
    <name type="scientific">Parvimonas parva</name>
    <dbReference type="NCBI Taxonomy" id="2769485"/>
    <lineage>
        <taxon>Bacteria</taxon>
        <taxon>Bacillati</taxon>
        <taxon>Bacillota</taxon>
        <taxon>Tissierellia</taxon>
        <taxon>Tissierellales</taxon>
        <taxon>Peptoniphilaceae</taxon>
        <taxon>Parvimonas</taxon>
    </lineage>
</organism>
<sequence>MDIQKILEQRHSVRKYTKKEIDKELVEKLNRDIEEYNKIANLNIQFVTNEPYAFGRSILANYGNFKNVRNYIVMIGKKCDNLEEKIGYFGEKLVIKAQSLGLNTCWVGGTYSKKNTKYDIKEGEKLVCVIAVGYGETNGKVRKLKSISKVAISDVEMPDWFLKGVRFALLAPTALNQQRYKITLKDNKVEIVSKIGFYTKVDLGIIKCHFELGAGKEHYIFKF</sequence>
<proteinExistence type="inferred from homology"/>
<dbReference type="PANTHER" id="PTHR43673">
    <property type="entry name" value="NAD(P)H NITROREDUCTASE YDGI-RELATED"/>
    <property type="match status" value="1"/>
</dbReference>
<dbReference type="Proteomes" id="UP000823123">
    <property type="component" value="Unassembled WGS sequence"/>
</dbReference>
<evidence type="ECO:0000313" key="4">
    <source>
        <dbReference type="EMBL" id="MBK1469102.1"/>
    </source>
</evidence>
<dbReference type="SUPFAM" id="SSF55469">
    <property type="entry name" value="FMN-dependent nitroreductase-like"/>
    <property type="match status" value="1"/>
</dbReference>
<evidence type="ECO:0000259" key="3">
    <source>
        <dbReference type="Pfam" id="PF14512"/>
    </source>
</evidence>
<dbReference type="RefSeq" id="WP_201275948.1">
    <property type="nucleotide sequence ID" value="NZ_JACVDA010000024.1"/>
</dbReference>
<dbReference type="InterPro" id="IPR000415">
    <property type="entry name" value="Nitroreductase-like"/>
</dbReference>
<comment type="similarity">
    <text evidence="1">Belongs to the nitroreductase family.</text>
</comment>
<evidence type="ECO:0000256" key="2">
    <source>
        <dbReference type="ARBA" id="ARBA00023002"/>
    </source>
</evidence>
<dbReference type="Gene3D" id="3.40.109.30">
    <property type="entry name" value="putative nitroreductase (tm1586), domain 2"/>
    <property type="match status" value="1"/>
</dbReference>
<accession>A0ABS1CAH4</accession>
<evidence type="ECO:0000256" key="1">
    <source>
        <dbReference type="ARBA" id="ARBA00007118"/>
    </source>
</evidence>
<comment type="caution">
    <text evidence="4">The sequence shown here is derived from an EMBL/GenBank/DDBJ whole genome shotgun (WGS) entry which is preliminary data.</text>
</comment>
<protein>
    <submittedName>
        <fullName evidence="4">Nitroreductase family protein</fullName>
    </submittedName>
</protein>
<dbReference type="InterPro" id="IPR029478">
    <property type="entry name" value="TM1586_NiRdase"/>
</dbReference>